<gene>
    <name evidence="1" type="ORF">UFOPK1493_03459</name>
</gene>
<name>A0A6J6FHQ6_9ZZZZ</name>
<proteinExistence type="predicted"/>
<organism evidence="1">
    <name type="scientific">freshwater metagenome</name>
    <dbReference type="NCBI Taxonomy" id="449393"/>
    <lineage>
        <taxon>unclassified sequences</taxon>
        <taxon>metagenomes</taxon>
        <taxon>ecological metagenomes</taxon>
    </lineage>
</organism>
<protein>
    <submittedName>
        <fullName evidence="1">Unannotated protein</fullName>
    </submittedName>
</protein>
<reference evidence="1" key="1">
    <citation type="submission" date="2020-05" db="EMBL/GenBank/DDBJ databases">
        <authorList>
            <person name="Chiriac C."/>
            <person name="Salcher M."/>
            <person name="Ghai R."/>
            <person name="Kavagutti S V."/>
        </authorList>
    </citation>
    <scope>NUCLEOTIDE SEQUENCE</scope>
</reference>
<dbReference type="AlphaFoldDB" id="A0A6J6FHQ6"/>
<sequence>MGHDDAVTELVRRVVRGESSYRELAAVGLEISLDPPALRGGPIPLGELSLSDLATGLVHHWTLGTELRDWAIVMLMASDIQFVEAETPDEEALLDAVWSASANEPLSDDSIAVALRLASA</sequence>
<dbReference type="EMBL" id="CAEZSR010000194">
    <property type="protein sequence ID" value="CAB4586524.1"/>
    <property type="molecule type" value="Genomic_DNA"/>
</dbReference>
<evidence type="ECO:0000313" key="1">
    <source>
        <dbReference type="EMBL" id="CAB4586524.1"/>
    </source>
</evidence>
<accession>A0A6J6FHQ6</accession>